<dbReference type="AlphaFoldDB" id="A0A4R6SH96"/>
<feature type="compositionally biased region" description="Polar residues" evidence="1">
    <location>
        <begin position="24"/>
        <end position="35"/>
    </location>
</feature>
<feature type="compositionally biased region" description="Basic and acidic residues" evidence="1">
    <location>
        <begin position="171"/>
        <end position="180"/>
    </location>
</feature>
<protein>
    <submittedName>
        <fullName evidence="2">Uncharacterized protein</fullName>
    </submittedName>
</protein>
<proteinExistence type="predicted"/>
<accession>A0A4R6SH96</accession>
<dbReference type="EMBL" id="SNXZ01000002">
    <property type="protein sequence ID" value="TDQ00298.1"/>
    <property type="molecule type" value="Genomic_DNA"/>
</dbReference>
<reference evidence="2 3" key="1">
    <citation type="submission" date="2019-03" db="EMBL/GenBank/DDBJ databases">
        <title>Genomic Encyclopedia of Type Strains, Phase IV (KMG-IV): sequencing the most valuable type-strain genomes for metagenomic binning, comparative biology and taxonomic classification.</title>
        <authorList>
            <person name="Goeker M."/>
        </authorList>
    </citation>
    <scope>NUCLEOTIDE SEQUENCE [LARGE SCALE GENOMIC DNA]</scope>
    <source>
        <strain evidence="2 3">DSM 45361</strain>
    </source>
</reference>
<evidence type="ECO:0000313" key="3">
    <source>
        <dbReference type="Proteomes" id="UP000295444"/>
    </source>
</evidence>
<dbReference type="RefSeq" id="WP_133849034.1">
    <property type="nucleotide sequence ID" value="NZ_SNXZ01000002.1"/>
</dbReference>
<organism evidence="2 3">
    <name type="scientific">Labedaea rhizosphaerae</name>
    <dbReference type="NCBI Taxonomy" id="598644"/>
    <lineage>
        <taxon>Bacteria</taxon>
        <taxon>Bacillati</taxon>
        <taxon>Actinomycetota</taxon>
        <taxon>Actinomycetes</taxon>
        <taxon>Pseudonocardiales</taxon>
        <taxon>Pseudonocardiaceae</taxon>
        <taxon>Labedaea</taxon>
    </lineage>
</organism>
<evidence type="ECO:0000256" key="1">
    <source>
        <dbReference type="SAM" id="MobiDB-lite"/>
    </source>
</evidence>
<feature type="compositionally biased region" description="Pro residues" evidence="1">
    <location>
        <begin position="228"/>
        <end position="242"/>
    </location>
</feature>
<dbReference type="OrthoDB" id="4578793at2"/>
<evidence type="ECO:0000313" key="2">
    <source>
        <dbReference type="EMBL" id="TDQ00298.1"/>
    </source>
</evidence>
<gene>
    <name evidence="2" type="ORF">EV186_102159</name>
</gene>
<comment type="caution">
    <text evidence="2">The sequence shown here is derived from an EMBL/GenBank/DDBJ whole genome shotgun (WGS) entry which is preliminary data.</text>
</comment>
<sequence>MTETSDPFAVPLAGRPPGPGQANEGKTTQVVQSAKESGAEVAQTAAEQVKAVTAEAGHELRELVDQARDQLREQAGNQQRKVVDGLRSLVDELRGMADKSEQSGPATQMVRQSSHFVAQAADWLDEREAGDLIDEVRRLGRRKPSAFLAGAALAGVLAGRLTRGVTDAGSGDDRSSDGGRDLGGGQHRLAADVTNPIPAPPPVTASPGAIAPPPPAVYPVEPSATYPTEPPVAYPVEPPSAYPPGAVGEPVYGTPGTDVPVRRPGDPGVAP</sequence>
<feature type="region of interest" description="Disordered" evidence="1">
    <location>
        <begin position="1"/>
        <end position="39"/>
    </location>
</feature>
<name>A0A4R6SH96_LABRH</name>
<feature type="compositionally biased region" description="Pro residues" evidence="1">
    <location>
        <begin position="197"/>
        <end position="217"/>
    </location>
</feature>
<feature type="region of interest" description="Disordered" evidence="1">
    <location>
        <begin position="160"/>
        <end position="271"/>
    </location>
</feature>
<keyword evidence="3" id="KW-1185">Reference proteome</keyword>
<dbReference type="Proteomes" id="UP000295444">
    <property type="component" value="Unassembled WGS sequence"/>
</dbReference>